<feature type="compositionally biased region" description="Basic and acidic residues" evidence="1">
    <location>
        <begin position="81"/>
        <end position="90"/>
    </location>
</feature>
<dbReference type="EMBL" id="AP027734">
    <property type="protein sequence ID" value="BDZ56174.1"/>
    <property type="molecule type" value="Genomic_DNA"/>
</dbReference>
<keyword evidence="3" id="KW-1185">Reference proteome</keyword>
<gene>
    <name evidence="2" type="ORF">GCM10025870_32470</name>
</gene>
<accession>A0ABM8H5S1</accession>
<feature type="region of interest" description="Disordered" evidence="1">
    <location>
        <begin position="67"/>
        <end position="90"/>
    </location>
</feature>
<proteinExistence type="predicted"/>
<evidence type="ECO:0000256" key="1">
    <source>
        <dbReference type="SAM" id="MobiDB-lite"/>
    </source>
</evidence>
<reference evidence="3" key="1">
    <citation type="journal article" date="2019" name="Int. J. Syst. Evol. Microbiol.">
        <title>The Global Catalogue of Microorganisms (GCM) 10K type strain sequencing project: providing services to taxonomists for standard genome sequencing and annotation.</title>
        <authorList>
            <consortium name="The Broad Institute Genomics Platform"/>
            <consortium name="The Broad Institute Genome Sequencing Center for Infectious Disease"/>
            <person name="Wu L."/>
            <person name="Ma J."/>
        </authorList>
    </citation>
    <scope>NUCLEOTIDE SEQUENCE [LARGE SCALE GENOMIC DNA]</scope>
    <source>
        <strain evidence="3">NBRC 109019</strain>
    </source>
</reference>
<organism evidence="2 3">
    <name type="scientific">Agromyces marinus</name>
    <dbReference type="NCBI Taxonomy" id="1389020"/>
    <lineage>
        <taxon>Bacteria</taxon>
        <taxon>Bacillati</taxon>
        <taxon>Actinomycetota</taxon>
        <taxon>Actinomycetes</taxon>
        <taxon>Micrococcales</taxon>
        <taxon>Microbacteriaceae</taxon>
        <taxon>Agromyces</taxon>
    </lineage>
</organism>
<protein>
    <submittedName>
        <fullName evidence="2">Uncharacterized protein</fullName>
    </submittedName>
</protein>
<evidence type="ECO:0000313" key="2">
    <source>
        <dbReference type="EMBL" id="BDZ56174.1"/>
    </source>
</evidence>
<dbReference type="Proteomes" id="UP001321477">
    <property type="component" value="Chromosome"/>
</dbReference>
<sequence length="90" mass="9399">MPETGPRAGLHLDEHEGGAVAQHEVELTVSAAPVPVEHAHAAGLEVIGRELFASPTEVDVVCHAHRLPGDRAPGSAHHGIRSRDGDPLPC</sequence>
<name>A0ABM8H5S1_9MICO</name>
<evidence type="ECO:0000313" key="3">
    <source>
        <dbReference type="Proteomes" id="UP001321477"/>
    </source>
</evidence>